<evidence type="ECO:0000256" key="7">
    <source>
        <dbReference type="SAM" id="MobiDB-lite"/>
    </source>
</evidence>
<sequence>MRRHVTTRSRRLTAVSALCLAALLAACGGGGGAGPVSPGTVTPTPSPTPTPTPTPSPVYDTLEYSRSNAAASAGAIAAYENGATGAGVKIAVIDSGVDIQSPEFSGRIDPASRDVAGTRGIDDTDGHGTSVSAVALAAKNDSGMHGLAFDATLIALRTDTPGSCADECSHSDTNIAIAVDTAVAAGARVINMSLGGEAPNSRLRTAIASATAAGVIVVISAGNDALANPDPFAQIAGNASIARGRVIIAGSVNDGDALSDFSNRAGSYAAHYLATLGEGVRSFDHTGTAYLFGGTSYAAPGISGAVALLADAFPALSADEIVDILFRTARDAGAAGDDAVFGQGILDLVRAFSPIGGTSLPGSAVPVTGEAGSLAVLGGALGDGGDFAGALSDIVVLDSYDRAYVADLGAGISRVAPAPRLAAALQTNTEEARDAFGIAGYSLSWNAAVSTRPWLGLAQSGGIDARADIDARITRGFVTGSVTPGTGVGFAAGYGADDLLANMAGTRAPGSRFIASGDALRDDGVSIAGTRAAAISQRVGGWTFGMAAGTGETASLRPGSAWDRRRDADAVQLFAASASRRIGASDVSVTWSRLDESGSILGAEGSAALGLTSASSDFLGLDWAMDAGRGWRIAAQARGGLTRLDIASGGLVSGADALRTSAFSFDVSKSGVIARGDTIAVRLAQPLRVEGGAVDVDIPISYDYETGQAGYTRRTFTLAPSGREISVEAAWSLPLAGIARLDTNLFWRRDPGHIASLDDDIGAALRLRARF</sequence>
<feature type="active site" description="Charge relay system" evidence="6">
    <location>
        <position position="127"/>
    </location>
</feature>
<dbReference type="EMBL" id="JACHNZ010000010">
    <property type="protein sequence ID" value="MBB4631564.1"/>
    <property type="molecule type" value="Genomic_DNA"/>
</dbReference>
<keyword evidence="4 6" id="KW-0378">Hydrolase</keyword>
<feature type="domain" description="Peptidase S8/S53" evidence="9">
    <location>
        <begin position="85"/>
        <end position="344"/>
    </location>
</feature>
<feature type="compositionally biased region" description="Pro residues" evidence="7">
    <location>
        <begin position="44"/>
        <end position="56"/>
    </location>
</feature>
<dbReference type="Pfam" id="PF00082">
    <property type="entry name" value="Peptidase_S8"/>
    <property type="match status" value="1"/>
</dbReference>
<evidence type="ECO:0000256" key="8">
    <source>
        <dbReference type="SAM" id="SignalP"/>
    </source>
</evidence>
<dbReference type="InterPro" id="IPR000209">
    <property type="entry name" value="Peptidase_S8/S53_dom"/>
</dbReference>
<name>A0A7W7F6B8_9SPHN</name>
<dbReference type="Gene3D" id="3.40.50.200">
    <property type="entry name" value="Peptidase S8/S53 domain"/>
    <property type="match status" value="1"/>
</dbReference>
<evidence type="ECO:0000256" key="1">
    <source>
        <dbReference type="ARBA" id="ARBA00011073"/>
    </source>
</evidence>
<reference evidence="10 11" key="1">
    <citation type="submission" date="2020-08" db="EMBL/GenBank/DDBJ databases">
        <title>Genomic Encyclopedia of Type Strains, Phase IV (KMG-IV): sequencing the most valuable type-strain genomes for metagenomic binning, comparative biology and taxonomic classification.</title>
        <authorList>
            <person name="Goeker M."/>
        </authorList>
    </citation>
    <scope>NUCLEOTIDE SEQUENCE [LARGE SCALE GENOMIC DNA]</scope>
    <source>
        <strain evidence="10 11">DSM 17328</strain>
    </source>
</reference>
<dbReference type="PROSITE" id="PS51257">
    <property type="entry name" value="PROKAR_LIPOPROTEIN"/>
    <property type="match status" value="1"/>
</dbReference>
<dbReference type="PROSITE" id="PS00138">
    <property type="entry name" value="SUBTILASE_SER"/>
    <property type="match status" value="1"/>
</dbReference>
<feature type="signal peptide" evidence="8">
    <location>
        <begin position="1"/>
        <end position="33"/>
    </location>
</feature>
<organism evidence="10 11">
    <name type="scientific">Sphingosinicella soli</name>
    <dbReference type="NCBI Taxonomy" id="333708"/>
    <lineage>
        <taxon>Bacteria</taxon>
        <taxon>Pseudomonadati</taxon>
        <taxon>Pseudomonadota</taxon>
        <taxon>Alphaproteobacteria</taxon>
        <taxon>Sphingomonadales</taxon>
        <taxon>Sphingosinicellaceae</taxon>
        <taxon>Sphingosinicella</taxon>
    </lineage>
</organism>
<evidence type="ECO:0000313" key="11">
    <source>
        <dbReference type="Proteomes" id="UP000566324"/>
    </source>
</evidence>
<comment type="similarity">
    <text evidence="1 6">Belongs to the peptidase S8 family.</text>
</comment>
<evidence type="ECO:0000256" key="4">
    <source>
        <dbReference type="ARBA" id="ARBA00022801"/>
    </source>
</evidence>
<dbReference type="GO" id="GO:0004252">
    <property type="term" value="F:serine-type endopeptidase activity"/>
    <property type="evidence" value="ECO:0007669"/>
    <property type="project" value="UniProtKB-UniRule"/>
</dbReference>
<feature type="region of interest" description="Disordered" evidence="7">
    <location>
        <begin position="32"/>
        <end position="56"/>
    </location>
</feature>
<keyword evidence="11" id="KW-1185">Reference proteome</keyword>
<dbReference type="PROSITE" id="PS51892">
    <property type="entry name" value="SUBTILASE"/>
    <property type="match status" value="1"/>
</dbReference>
<feature type="chain" id="PRO_5031064138" description="Peptidase S8/S53 domain-containing protein" evidence="8">
    <location>
        <begin position="34"/>
        <end position="771"/>
    </location>
</feature>
<dbReference type="AlphaFoldDB" id="A0A7W7F6B8"/>
<dbReference type="PANTHER" id="PTHR43806">
    <property type="entry name" value="PEPTIDASE S8"/>
    <property type="match status" value="1"/>
</dbReference>
<dbReference type="PANTHER" id="PTHR43806:SF11">
    <property type="entry name" value="CEREVISIN-RELATED"/>
    <property type="match status" value="1"/>
</dbReference>
<dbReference type="InterPro" id="IPR034061">
    <property type="entry name" value="Peptidases_S8_Autotransporter"/>
</dbReference>
<evidence type="ECO:0000256" key="6">
    <source>
        <dbReference type="PROSITE-ProRule" id="PRU01240"/>
    </source>
</evidence>
<evidence type="ECO:0000259" key="9">
    <source>
        <dbReference type="Pfam" id="PF00082"/>
    </source>
</evidence>
<keyword evidence="3 8" id="KW-0732">Signal</keyword>
<keyword evidence="5 6" id="KW-0720">Serine protease</keyword>
<dbReference type="RefSeq" id="WP_184066485.1">
    <property type="nucleotide sequence ID" value="NZ_JACHNZ010000010.1"/>
</dbReference>
<evidence type="ECO:0000256" key="5">
    <source>
        <dbReference type="ARBA" id="ARBA00022825"/>
    </source>
</evidence>
<evidence type="ECO:0000256" key="2">
    <source>
        <dbReference type="ARBA" id="ARBA00022670"/>
    </source>
</evidence>
<keyword evidence="2 6" id="KW-0645">Protease</keyword>
<dbReference type="Proteomes" id="UP000566324">
    <property type="component" value="Unassembled WGS sequence"/>
</dbReference>
<dbReference type="InterPro" id="IPR036852">
    <property type="entry name" value="Peptidase_S8/S53_dom_sf"/>
</dbReference>
<proteinExistence type="inferred from homology"/>
<dbReference type="InterPro" id="IPR050131">
    <property type="entry name" value="Peptidase_S8_subtilisin-like"/>
</dbReference>
<feature type="active site" description="Charge relay system" evidence="6">
    <location>
        <position position="296"/>
    </location>
</feature>
<dbReference type="PRINTS" id="PR00723">
    <property type="entry name" value="SUBTILISIN"/>
</dbReference>
<dbReference type="InterPro" id="IPR023828">
    <property type="entry name" value="Peptidase_S8_Ser-AS"/>
</dbReference>
<accession>A0A7W7F6B8</accession>
<evidence type="ECO:0000256" key="3">
    <source>
        <dbReference type="ARBA" id="ARBA00022729"/>
    </source>
</evidence>
<dbReference type="CDD" id="cd04848">
    <property type="entry name" value="Peptidases_S8_Autotransporter_serine_protease_like"/>
    <property type="match status" value="1"/>
</dbReference>
<protein>
    <recommendedName>
        <fullName evidence="9">Peptidase S8/S53 domain-containing protein</fullName>
    </recommendedName>
</protein>
<dbReference type="InterPro" id="IPR015500">
    <property type="entry name" value="Peptidase_S8_subtilisin-rel"/>
</dbReference>
<feature type="active site" description="Charge relay system" evidence="6">
    <location>
        <position position="94"/>
    </location>
</feature>
<dbReference type="SUPFAM" id="SSF52743">
    <property type="entry name" value="Subtilisin-like"/>
    <property type="match status" value="1"/>
</dbReference>
<dbReference type="GO" id="GO:0006508">
    <property type="term" value="P:proteolysis"/>
    <property type="evidence" value="ECO:0007669"/>
    <property type="project" value="UniProtKB-KW"/>
</dbReference>
<comment type="caution">
    <text evidence="10">The sequence shown here is derived from an EMBL/GenBank/DDBJ whole genome shotgun (WGS) entry which is preliminary data.</text>
</comment>
<evidence type="ECO:0000313" key="10">
    <source>
        <dbReference type="EMBL" id="MBB4631564.1"/>
    </source>
</evidence>
<gene>
    <name evidence="10" type="ORF">GGQ98_001176</name>
</gene>